<evidence type="ECO:0000256" key="3">
    <source>
        <dbReference type="ARBA" id="ARBA00006912"/>
    </source>
</evidence>
<sequence>MNRPCFLLQRALPPADEPDDTPVPDEANALDLPTCLLCVCLTGSVYCEEISPDMTTVPTLPKETAYLYARFNKIKKINTKDFADIVTLKRIDLTGNLISEIEDGAFSKLTLLEELSLAENRLVKLPMLPPKLTSFNANNNRLKTKGVKANAFKKLTKLVNLFLADNQLEAVPHIPESVRILHLQNNNITEVNKDTFCRSNDTYYLRMSLSEVRMDGNPVILSKHPDSFTCMKVLPVGRYR</sequence>
<dbReference type="GO" id="GO:0060348">
    <property type="term" value="P:bone development"/>
    <property type="evidence" value="ECO:0007669"/>
    <property type="project" value="TreeGrafter"/>
</dbReference>
<name>A0AAD3MN77_LATJO</name>
<dbReference type="PANTHER" id="PTHR46269:SF1">
    <property type="entry name" value="MIMECAN"/>
    <property type="match status" value="1"/>
</dbReference>
<dbReference type="GO" id="GO:0061975">
    <property type="term" value="P:articular cartilage development"/>
    <property type="evidence" value="ECO:0007669"/>
    <property type="project" value="TreeGrafter"/>
</dbReference>
<dbReference type="InterPro" id="IPR003591">
    <property type="entry name" value="Leu-rich_rpt_typical-subtyp"/>
</dbReference>
<keyword evidence="13" id="KW-0325">Glycoprotein</keyword>
<evidence type="ECO:0000256" key="13">
    <source>
        <dbReference type="ARBA" id="ARBA00023180"/>
    </source>
</evidence>
<evidence type="ECO:0000256" key="10">
    <source>
        <dbReference type="ARBA" id="ARBA00022974"/>
    </source>
</evidence>
<dbReference type="Pfam" id="PF13855">
    <property type="entry name" value="LRR_8"/>
    <property type="match status" value="1"/>
</dbReference>
<keyword evidence="12" id="KW-1015">Disulfide bond</keyword>
<evidence type="ECO:0000256" key="1">
    <source>
        <dbReference type="ARBA" id="ARBA00003759"/>
    </source>
</evidence>
<dbReference type="PANTHER" id="PTHR46269">
    <property type="entry name" value="EPIPHYCAN-RELATED"/>
    <property type="match status" value="1"/>
</dbReference>
<dbReference type="SMART" id="SM00369">
    <property type="entry name" value="LRR_TYP"/>
    <property type="match status" value="4"/>
</dbReference>
<dbReference type="Proteomes" id="UP001279410">
    <property type="component" value="Unassembled WGS sequence"/>
</dbReference>
<keyword evidence="9" id="KW-0677">Repeat</keyword>
<keyword evidence="11" id="KW-0339">Growth factor</keyword>
<accession>A0AAD3MN77</accession>
<gene>
    <name evidence="15" type="ORF">AKAME5_001025400</name>
</gene>
<reference evidence="15" key="1">
    <citation type="submission" date="2022-08" db="EMBL/GenBank/DDBJ databases">
        <title>Genome sequencing of akame (Lates japonicus).</title>
        <authorList>
            <person name="Hashiguchi Y."/>
            <person name="Takahashi H."/>
        </authorList>
    </citation>
    <scope>NUCLEOTIDE SEQUENCE</scope>
    <source>
        <strain evidence="15">Kochi</strain>
    </source>
</reference>
<dbReference type="InterPro" id="IPR032675">
    <property type="entry name" value="LRR_dom_sf"/>
</dbReference>
<evidence type="ECO:0000256" key="5">
    <source>
        <dbReference type="ARBA" id="ARBA00022525"/>
    </source>
</evidence>
<comment type="subcellular location">
    <subcellularLocation>
        <location evidence="2">Secreted</location>
        <location evidence="2">Extracellular space</location>
        <location evidence="2">Extracellular matrix</location>
    </subcellularLocation>
</comment>
<evidence type="ECO:0000256" key="14">
    <source>
        <dbReference type="ARBA" id="ARBA00031730"/>
    </source>
</evidence>
<dbReference type="InterPro" id="IPR043547">
    <property type="entry name" value="Mimecan/Epiphycan/Opticin"/>
</dbReference>
<keyword evidence="7" id="KW-0433">Leucine-rich repeat</keyword>
<dbReference type="GO" id="GO:0005615">
    <property type="term" value="C:extracellular space"/>
    <property type="evidence" value="ECO:0007669"/>
    <property type="project" value="TreeGrafter"/>
</dbReference>
<evidence type="ECO:0000313" key="16">
    <source>
        <dbReference type="Proteomes" id="UP001279410"/>
    </source>
</evidence>
<evidence type="ECO:0000313" key="15">
    <source>
        <dbReference type="EMBL" id="GLD58107.1"/>
    </source>
</evidence>
<evidence type="ECO:0000256" key="11">
    <source>
        <dbReference type="ARBA" id="ARBA00023030"/>
    </source>
</evidence>
<protein>
    <recommendedName>
        <fullName evidence="4">Mimecan</fullName>
    </recommendedName>
    <alternativeName>
        <fullName evidence="14">Osteoglycin</fullName>
    </alternativeName>
</protein>
<comment type="similarity">
    <text evidence="3">Belongs to the small leucine-rich proteoglycan (SLRP) family. SLRP class III subfamily.</text>
</comment>
<evidence type="ECO:0000256" key="12">
    <source>
        <dbReference type="ARBA" id="ARBA00023157"/>
    </source>
</evidence>
<evidence type="ECO:0000256" key="8">
    <source>
        <dbReference type="ARBA" id="ARBA00022729"/>
    </source>
</evidence>
<dbReference type="Gene3D" id="3.80.10.10">
    <property type="entry name" value="Ribonuclease Inhibitor"/>
    <property type="match status" value="2"/>
</dbReference>
<keyword evidence="5" id="KW-0964">Secreted</keyword>
<keyword evidence="8" id="KW-0732">Signal</keyword>
<organism evidence="15 16">
    <name type="scientific">Lates japonicus</name>
    <name type="common">Japanese lates</name>
    <dbReference type="NCBI Taxonomy" id="270547"/>
    <lineage>
        <taxon>Eukaryota</taxon>
        <taxon>Metazoa</taxon>
        <taxon>Chordata</taxon>
        <taxon>Craniata</taxon>
        <taxon>Vertebrata</taxon>
        <taxon>Euteleostomi</taxon>
        <taxon>Actinopterygii</taxon>
        <taxon>Neopterygii</taxon>
        <taxon>Teleostei</taxon>
        <taxon>Neoteleostei</taxon>
        <taxon>Acanthomorphata</taxon>
        <taxon>Carangaria</taxon>
        <taxon>Carangaria incertae sedis</taxon>
        <taxon>Centropomidae</taxon>
        <taxon>Lates</taxon>
    </lineage>
</organism>
<dbReference type="AlphaFoldDB" id="A0AAD3MN77"/>
<dbReference type="GO" id="GO:0031012">
    <property type="term" value="C:extracellular matrix"/>
    <property type="evidence" value="ECO:0007669"/>
    <property type="project" value="TreeGrafter"/>
</dbReference>
<evidence type="ECO:0000256" key="2">
    <source>
        <dbReference type="ARBA" id="ARBA00004498"/>
    </source>
</evidence>
<evidence type="ECO:0000256" key="9">
    <source>
        <dbReference type="ARBA" id="ARBA00022737"/>
    </source>
</evidence>
<dbReference type="InterPro" id="IPR001611">
    <property type="entry name" value="Leu-rich_rpt"/>
</dbReference>
<evidence type="ECO:0000256" key="6">
    <source>
        <dbReference type="ARBA" id="ARBA00022530"/>
    </source>
</evidence>
<comment type="caution">
    <text evidence="15">The sequence shown here is derived from an EMBL/GenBank/DDBJ whole genome shotgun (WGS) entry which is preliminary data.</text>
</comment>
<evidence type="ECO:0000256" key="7">
    <source>
        <dbReference type="ARBA" id="ARBA00022614"/>
    </source>
</evidence>
<proteinExistence type="inferred from homology"/>
<dbReference type="EMBL" id="BRZM01000032">
    <property type="protein sequence ID" value="GLD58107.1"/>
    <property type="molecule type" value="Genomic_DNA"/>
</dbReference>
<keyword evidence="6" id="KW-0272">Extracellular matrix</keyword>
<comment type="function">
    <text evidence="1">Induces bone formation in conjunction with TGF-beta-1 or TGF-beta-2.</text>
</comment>
<dbReference type="Pfam" id="PF00560">
    <property type="entry name" value="LRR_1"/>
    <property type="match status" value="1"/>
</dbReference>
<dbReference type="PROSITE" id="PS51450">
    <property type="entry name" value="LRR"/>
    <property type="match status" value="1"/>
</dbReference>
<keyword evidence="16" id="KW-1185">Reference proteome</keyword>
<dbReference type="GO" id="GO:0008083">
    <property type="term" value="F:growth factor activity"/>
    <property type="evidence" value="ECO:0007669"/>
    <property type="project" value="UniProtKB-KW"/>
</dbReference>
<keyword evidence="10" id="KW-0654">Proteoglycan</keyword>
<evidence type="ECO:0000256" key="4">
    <source>
        <dbReference type="ARBA" id="ARBA00018423"/>
    </source>
</evidence>
<dbReference type="SUPFAM" id="SSF52058">
    <property type="entry name" value="L domain-like"/>
    <property type="match status" value="1"/>
</dbReference>